<evidence type="ECO:0000313" key="8">
    <source>
        <dbReference type="EMBL" id="CDO75123.1"/>
    </source>
</evidence>
<dbReference type="Proteomes" id="UP000029665">
    <property type="component" value="Unassembled WGS sequence"/>
</dbReference>
<gene>
    <name evidence="8" type="ORF">BN946_scf185010.g48</name>
</gene>
<keyword evidence="9" id="KW-1185">Reference proteome</keyword>
<feature type="transmembrane region" description="Helical" evidence="6">
    <location>
        <begin position="24"/>
        <end position="43"/>
    </location>
</feature>
<dbReference type="GO" id="GO:0022857">
    <property type="term" value="F:transmembrane transporter activity"/>
    <property type="evidence" value="ECO:0007669"/>
    <property type="project" value="InterPro"/>
</dbReference>
<dbReference type="HOGENOM" id="CLU_000960_22_0_1"/>
<feature type="transmembrane region" description="Helical" evidence="6">
    <location>
        <begin position="301"/>
        <end position="318"/>
    </location>
</feature>
<feature type="transmembrane region" description="Helical" evidence="6">
    <location>
        <begin position="271"/>
        <end position="289"/>
    </location>
</feature>
<dbReference type="Gene3D" id="1.20.1250.20">
    <property type="entry name" value="MFS general substrate transporter like domains"/>
    <property type="match status" value="1"/>
</dbReference>
<feature type="compositionally biased region" description="Basic and acidic residues" evidence="5">
    <location>
        <begin position="479"/>
        <end position="493"/>
    </location>
</feature>
<dbReference type="OMA" id="MATIWKV"/>
<feature type="transmembrane region" description="Helical" evidence="6">
    <location>
        <begin position="190"/>
        <end position="211"/>
    </location>
</feature>
<evidence type="ECO:0000256" key="2">
    <source>
        <dbReference type="ARBA" id="ARBA00022692"/>
    </source>
</evidence>
<feature type="transmembrane region" description="Helical" evidence="6">
    <location>
        <begin position="63"/>
        <end position="81"/>
    </location>
</feature>
<evidence type="ECO:0000256" key="3">
    <source>
        <dbReference type="ARBA" id="ARBA00022989"/>
    </source>
</evidence>
<dbReference type="SUPFAM" id="SSF103473">
    <property type="entry name" value="MFS general substrate transporter"/>
    <property type="match status" value="1"/>
</dbReference>
<keyword evidence="3 6" id="KW-1133">Transmembrane helix</keyword>
<dbReference type="InterPro" id="IPR036259">
    <property type="entry name" value="MFS_trans_sf"/>
</dbReference>
<feature type="transmembrane region" description="Helical" evidence="6">
    <location>
        <begin position="232"/>
        <end position="251"/>
    </location>
</feature>
<dbReference type="EMBL" id="CCBP010000240">
    <property type="protein sequence ID" value="CDO75123.1"/>
    <property type="molecule type" value="Genomic_DNA"/>
</dbReference>
<keyword evidence="2 6" id="KW-0812">Transmembrane</keyword>
<dbReference type="PANTHER" id="PTHR23501">
    <property type="entry name" value="MAJOR FACILITATOR SUPERFAMILY"/>
    <property type="match status" value="1"/>
</dbReference>
<protein>
    <recommendedName>
        <fullName evidence="7">Major facilitator superfamily (MFS) profile domain-containing protein</fullName>
    </recommendedName>
</protein>
<dbReference type="PANTHER" id="PTHR23501:SF102">
    <property type="entry name" value="DRUG TRANSPORTER, PUTATIVE (AFU_ORTHOLOGUE AFUA_3G08530)-RELATED"/>
    <property type="match status" value="1"/>
</dbReference>
<dbReference type="PROSITE" id="PS50850">
    <property type="entry name" value="MFS"/>
    <property type="match status" value="1"/>
</dbReference>
<comment type="caution">
    <text evidence="8">The sequence shown here is derived from an EMBL/GenBank/DDBJ whole genome shotgun (WGS) entry which is preliminary data.</text>
</comment>
<accession>A0A060SRM8</accession>
<dbReference type="STRING" id="5643.A0A060SRM8"/>
<organism evidence="8 9">
    <name type="scientific">Pycnoporus cinnabarinus</name>
    <name type="common">Cinnabar-red polypore</name>
    <name type="synonym">Trametes cinnabarina</name>
    <dbReference type="NCBI Taxonomy" id="5643"/>
    <lineage>
        <taxon>Eukaryota</taxon>
        <taxon>Fungi</taxon>
        <taxon>Dikarya</taxon>
        <taxon>Basidiomycota</taxon>
        <taxon>Agaricomycotina</taxon>
        <taxon>Agaricomycetes</taxon>
        <taxon>Polyporales</taxon>
        <taxon>Polyporaceae</taxon>
        <taxon>Trametes</taxon>
    </lineage>
</organism>
<evidence type="ECO:0000256" key="4">
    <source>
        <dbReference type="ARBA" id="ARBA00023136"/>
    </source>
</evidence>
<dbReference type="GO" id="GO:0005886">
    <property type="term" value="C:plasma membrane"/>
    <property type="evidence" value="ECO:0007669"/>
    <property type="project" value="TreeGrafter"/>
</dbReference>
<feature type="region of interest" description="Disordered" evidence="5">
    <location>
        <begin position="464"/>
        <end position="493"/>
    </location>
</feature>
<reference evidence="8" key="1">
    <citation type="submission" date="2014-01" db="EMBL/GenBank/DDBJ databases">
        <title>The genome of the white-rot fungus Pycnoporus cinnabarinus: a basidiomycete model with a versatile arsenal for lignocellulosic biomass breakdown.</title>
        <authorList>
            <person name="Levasseur A."/>
            <person name="Lomascolo A."/>
            <person name="Ruiz-Duenas F.J."/>
            <person name="Uzan E."/>
            <person name="Piumi F."/>
            <person name="Kues U."/>
            <person name="Ram A.F.J."/>
            <person name="Murat C."/>
            <person name="Haon M."/>
            <person name="Benoit I."/>
            <person name="Arfi Y."/>
            <person name="Chevret D."/>
            <person name="Drula E."/>
            <person name="Kwon M.J."/>
            <person name="Gouret P."/>
            <person name="Lesage-Meessen L."/>
            <person name="Lombard V."/>
            <person name="Mariette J."/>
            <person name="Noirot C."/>
            <person name="Park J."/>
            <person name="Patyshakuliyeva A."/>
            <person name="Wieneger R.A.B."/>
            <person name="Wosten H.A.B."/>
            <person name="Martin F."/>
            <person name="Coutinho P.M."/>
            <person name="de Vries R."/>
            <person name="Martinez A.T."/>
            <person name="Klopp C."/>
            <person name="Pontarotti P."/>
            <person name="Henrissat B."/>
            <person name="Record E."/>
        </authorList>
    </citation>
    <scope>NUCLEOTIDE SEQUENCE [LARGE SCALE GENOMIC DNA]</scope>
    <source>
        <strain evidence="8">BRFM137</strain>
    </source>
</reference>
<keyword evidence="4 6" id="KW-0472">Membrane</keyword>
<dbReference type="OrthoDB" id="3437016at2759"/>
<evidence type="ECO:0000256" key="5">
    <source>
        <dbReference type="SAM" id="MobiDB-lite"/>
    </source>
</evidence>
<feature type="transmembrane region" description="Helical" evidence="6">
    <location>
        <begin position="150"/>
        <end position="170"/>
    </location>
</feature>
<feature type="domain" description="Major facilitator superfamily (MFS) profile" evidence="7">
    <location>
        <begin position="28"/>
        <end position="457"/>
    </location>
</feature>
<feature type="transmembrane region" description="Helical" evidence="6">
    <location>
        <begin position="330"/>
        <end position="348"/>
    </location>
</feature>
<proteinExistence type="predicted"/>
<feature type="transmembrane region" description="Helical" evidence="6">
    <location>
        <begin position="360"/>
        <end position="382"/>
    </location>
</feature>
<name>A0A060SRM8_PYCCI</name>
<feature type="transmembrane region" description="Helical" evidence="6">
    <location>
        <begin position="93"/>
        <end position="112"/>
    </location>
</feature>
<evidence type="ECO:0000256" key="1">
    <source>
        <dbReference type="ARBA" id="ARBA00004141"/>
    </source>
</evidence>
<dbReference type="Pfam" id="PF07690">
    <property type="entry name" value="MFS_1"/>
    <property type="match status" value="1"/>
</dbReference>
<evidence type="ECO:0000313" key="9">
    <source>
        <dbReference type="Proteomes" id="UP000029665"/>
    </source>
</evidence>
<sequence length="514" mass="54724">MPPNPTSQSGAPPTKPVKASKGSAFWLSFLAIVVCGILSVLDTTAVSTMLPTITRDLNGDNDFVWVGAAYGLASTAMLPFCGRLADVFGRRPIMLLSVAFFFVGSALSGAAQNMNMLIAARTIQGVGGGGIQNMSSIITSDLVPLVERGAYQGIIVLAWALGAAVGPVIATESTFVGWLLGPEGVMAMALFAHVLAPLIIGVILILGFFVYEALVPSEPTLPFDILKNRTSLGGYLATFFHGIISVAAIYYFPVYFQACLLASPIGSSVKILPTAAVSSFFSLLGGITVKKMNKYRLPNYLGWILIAVGAGILTTLKADSSVGQWAGYQALHAAGSGLMWVVTVFPILAPLPLSRAAPALAFYSFLRTFAQTWGVTIGATVLQNELKRRLPTTFLQQFPDGVEIAYAVIPLIPELQEPLRTEVRVAFAESISTIWKVLTGISVAGCLTTLLLREIPMQTYTDDKFGLERQQEQQNNGEGRIEEGPIDEDAKNATVDRVELGSITGASASFKSTT</sequence>
<evidence type="ECO:0000256" key="6">
    <source>
        <dbReference type="SAM" id="Phobius"/>
    </source>
</evidence>
<dbReference type="AlphaFoldDB" id="A0A060SRM8"/>
<dbReference type="InterPro" id="IPR020846">
    <property type="entry name" value="MFS_dom"/>
</dbReference>
<evidence type="ECO:0000259" key="7">
    <source>
        <dbReference type="PROSITE" id="PS50850"/>
    </source>
</evidence>
<comment type="subcellular location">
    <subcellularLocation>
        <location evidence="1">Membrane</location>
        <topology evidence="1">Multi-pass membrane protein</topology>
    </subcellularLocation>
</comment>
<dbReference type="InterPro" id="IPR011701">
    <property type="entry name" value="MFS"/>
</dbReference>